<dbReference type="AlphaFoldDB" id="A0A9P7GH27"/>
<evidence type="ECO:0000313" key="2">
    <source>
        <dbReference type="Proteomes" id="UP000717328"/>
    </source>
</evidence>
<reference evidence="1" key="1">
    <citation type="submission" date="2021-02" db="EMBL/GenBank/DDBJ databases">
        <authorList>
            <person name="Nieuwenhuis M."/>
            <person name="Van De Peppel L.J.J."/>
        </authorList>
    </citation>
    <scope>NUCLEOTIDE SEQUENCE</scope>
    <source>
        <strain evidence="1">D49</strain>
    </source>
</reference>
<accession>A0A9P7GH27</accession>
<evidence type="ECO:0000313" key="1">
    <source>
        <dbReference type="EMBL" id="KAG5649866.1"/>
    </source>
</evidence>
<sequence length="192" mass="21824">MLIAHRTITMYSLADDNRGAPGVDWLHDPIYFIKYERTASFGWNAVQNWVRQTDGAPEAGTFVYRHHVPYQRIFLAIRNFILSKNLTRNNIVQWLNVALGELGIPPDPTLHADPRASRLQFDVWAQWAIEAVLDWRYNVFYGPGTNDHAGTQLDWPHGGVNETMQTKRLMEAGQLLKSVVGVSLDQIVPLGD</sequence>
<name>A0A9P7GH27_9AGAR</name>
<proteinExistence type="predicted"/>
<dbReference type="EMBL" id="JABCKI010000662">
    <property type="protein sequence ID" value="KAG5649866.1"/>
    <property type="molecule type" value="Genomic_DNA"/>
</dbReference>
<gene>
    <name evidence="1" type="ORF">H0H81_001711</name>
</gene>
<dbReference type="OrthoDB" id="10603975at2759"/>
<comment type="caution">
    <text evidence="1">The sequence shown here is derived from an EMBL/GenBank/DDBJ whole genome shotgun (WGS) entry which is preliminary data.</text>
</comment>
<keyword evidence="2" id="KW-1185">Reference proteome</keyword>
<dbReference type="Proteomes" id="UP000717328">
    <property type="component" value="Unassembled WGS sequence"/>
</dbReference>
<organism evidence="1 2">
    <name type="scientific">Sphagnurus paluster</name>
    <dbReference type="NCBI Taxonomy" id="117069"/>
    <lineage>
        <taxon>Eukaryota</taxon>
        <taxon>Fungi</taxon>
        <taxon>Dikarya</taxon>
        <taxon>Basidiomycota</taxon>
        <taxon>Agaricomycotina</taxon>
        <taxon>Agaricomycetes</taxon>
        <taxon>Agaricomycetidae</taxon>
        <taxon>Agaricales</taxon>
        <taxon>Tricholomatineae</taxon>
        <taxon>Lyophyllaceae</taxon>
        <taxon>Sphagnurus</taxon>
    </lineage>
</organism>
<protein>
    <submittedName>
        <fullName evidence="1">Uncharacterized protein</fullName>
    </submittedName>
</protein>
<reference evidence="1" key="2">
    <citation type="submission" date="2021-10" db="EMBL/GenBank/DDBJ databases">
        <title>Phylogenomics reveals ancestral predisposition of the termite-cultivated fungus Termitomyces towards a domesticated lifestyle.</title>
        <authorList>
            <person name="Auxier B."/>
            <person name="Grum-Grzhimaylo A."/>
            <person name="Cardenas M.E."/>
            <person name="Lodge J.D."/>
            <person name="Laessoe T."/>
            <person name="Pedersen O."/>
            <person name="Smith M.E."/>
            <person name="Kuyper T.W."/>
            <person name="Franco-Molano E.A."/>
            <person name="Baroni T.J."/>
            <person name="Aanen D.K."/>
        </authorList>
    </citation>
    <scope>NUCLEOTIDE SEQUENCE</scope>
    <source>
        <strain evidence="1">D49</strain>
    </source>
</reference>